<feature type="compositionally biased region" description="Basic residues" evidence="1">
    <location>
        <begin position="43"/>
        <end position="53"/>
    </location>
</feature>
<protein>
    <submittedName>
        <fullName evidence="2">Uncharacterized protein</fullName>
    </submittedName>
</protein>
<reference evidence="2" key="2">
    <citation type="journal article" date="2015" name="Data Brief">
        <title>Shoot transcriptome of the giant reed, Arundo donax.</title>
        <authorList>
            <person name="Barrero R.A."/>
            <person name="Guerrero F.D."/>
            <person name="Moolhuijzen P."/>
            <person name="Goolsby J.A."/>
            <person name="Tidwell J."/>
            <person name="Bellgard S.E."/>
            <person name="Bellgard M.I."/>
        </authorList>
    </citation>
    <scope>NUCLEOTIDE SEQUENCE</scope>
    <source>
        <tissue evidence="2">Shoot tissue taken approximately 20 cm above the soil surface</tissue>
    </source>
</reference>
<evidence type="ECO:0000256" key="1">
    <source>
        <dbReference type="SAM" id="MobiDB-lite"/>
    </source>
</evidence>
<dbReference type="AlphaFoldDB" id="A0A0A9HBW9"/>
<accession>A0A0A9HBW9</accession>
<reference evidence="2" key="1">
    <citation type="submission" date="2014-09" db="EMBL/GenBank/DDBJ databases">
        <authorList>
            <person name="Magalhaes I.L.F."/>
            <person name="Oliveira U."/>
            <person name="Santos F.R."/>
            <person name="Vidigal T.H.D.A."/>
            <person name="Brescovit A.D."/>
            <person name="Santos A.J."/>
        </authorList>
    </citation>
    <scope>NUCLEOTIDE SEQUENCE</scope>
    <source>
        <tissue evidence="2">Shoot tissue taken approximately 20 cm above the soil surface</tissue>
    </source>
</reference>
<evidence type="ECO:0000313" key="2">
    <source>
        <dbReference type="EMBL" id="JAE34640.1"/>
    </source>
</evidence>
<feature type="region of interest" description="Disordered" evidence="1">
    <location>
        <begin position="33"/>
        <end position="53"/>
    </location>
</feature>
<organism evidence="2">
    <name type="scientific">Arundo donax</name>
    <name type="common">Giant reed</name>
    <name type="synonym">Donax arundinaceus</name>
    <dbReference type="NCBI Taxonomy" id="35708"/>
    <lineage>
        <taxon>Eukaryota</taxon>
        <taxon>Viridiplantae</taxon>
        <taxon>Streptophyta</taxon>
        <taxon>Embryophyta</taxon>
        <taxon>Tracheophyta</taxon>
        <taxon>Spermatophyta</taxon>
        <taxon>Magnoliopsida</taxon>
        <taxon>Liliopsida</taxon>
        <taxon>Poales</taxon>
        <taxon>Poaceae</taxon>
        <taxon>PACMAD clade</taxon>
        <taxon>Arundinoideae</taxon>
        <taxon>Arundineae</taxon>
        <taxon>Arundo</taxon>
    </lineage>
</organism>
<sequence>MDYTLPFCLSMIHCKGPLYKHLIMKALKDDRKNIKATTGNGPSKKKSNSHNHM</sequence>
<dbReference type="EMBL" id="GBRH01163256">
    <property type="protein sequence ID" value="JAE34640.1"/>
    <property type="molecule type" value="Transcribed_RNA"/>
</dbReference>
<proteinExistence type="predicted"/>
<name>A0A0A9HBW9_ARUDO</name>